<dbReference type="GO" id="GO:0016020">
    <property type="term" value="C:membrane"/>
    <property type="evidence" value="ECO:0007669"/>
    <property type="project" value="UniProtKB-SubCell"/>
</dbReference>
<evidence type="ECO:0000256" key="12">
    <source>
        <dbReference type="RuleBase" id="RU000679"/>
    </source>
</evidence>
<dbReference type="Proteomes" id="UP000886998">
    <property type="component" value="Unassembled WGS sequence"/>
</dbReference>
<keyword evidence="10 12" id="KW-0739">Sodium transport</keyword>
<organism evidence="13 14">
    <name type="scientific">Trichonephila inaurata madagascariensis</name>
    <dbReference type="NCBI Taxonomy" id="2747483"/>
    <lineage>
        <taxon>Eukaryota</taxon>
        <taxon>Metazoa</taxon>
        <taxon>Ecdysozoa</taxon>
        <taxon>Arthropoda</taxon>
        <taxon>Chelicerata</taxon>
        <taxon>Arachnida</taxon>
        <taxon>Araneae</taxon>
        <taxon>Araneomorphae</taxon>
        <taxon>Entelegynae</taxon>
        <taxon>Araneoidea</taxon>
        <taxon>Nephilidae</taxon>
        <taxon>Trichonephila</taxon>
        <taxon>Trichonephila inaurata</taxon>
    </lineage>
</organism>
<evidence type="ECO:0000256" key="9">
    <source>
        <dbReference type="ARBA" id="ARBA00023136"/>
    </source>
</evidence>
<dbReference type="InterPro" id="IPR001873">
    <property type="entry name" value="ENaC"/>
</dbReference>
<reference evidence="13" key="1">
    <citation type="submission" date="2020-08" db="EMBL/GenBank/DDBJ databases">
        <title>Multicomponent nature underlies the extraordinary mechanical properties of spider dragline silk.</title>
        <authorList>
            <person name="Kono N."/>
            <person name="Nakamura H."/>
            <person name="Mori M."/>
            <person name="Yoshida Y."/>
            <person name="Ohtoshi R."/>
            <person name="Malay A.D."/>
            <person name="Moran D.A.P."/>
            <person name="Tomita M."/>
            <person name="Numata K."/>
            <person name="Arakawa K."/>
        </authorList>
    </citation>
    <scope>NUCLEOTIDE SEQUENCE</scope>
</reference>
<evidence type="ECO:0000256" key="10">
    <source>
        <dbReference type="ARBA" id="ARBA00023201"/>
    </source>
</evidence>
<keyword evidence="7" id="KW-0915">Sodium</keyword>
<name>A0A8X6M7L5_9ARAC</name>
<evidence type="ECO:0000256" key="2">
    <source>
        <dbReference type="ARBA" id="ARBA00007193"/>
    </source>
</evidence>
<keyword evidence="4 12" id="KW-0894">Sodium channel</keyword>
<accession>A0A8X6M7L5</accession>
<dbReference type="Pfam" id="PF00858">
    <property type="entry name" value="ASC"/>
    <property type="match status" value="1"/>
</dbReference>
<dbReference type="GO" id="GO:0005272">
    <property type="term" value="F:sodium channel activity"/>
    <property type="evidence" value="ECO:0007669"/>
    <property type="project" value="UniProtKB-KW"/>
</dbReference>
<keyword evidence="9" id="KW-0472">Membrane</keyword>
<protein>
    <submittedName>
        <fullName evidence="13">Uncharacterized protein</fullName>
    </submittedName>
</protein>
<sequence>MYEKAFSTTRYAKEVFQDSLLTGIPQIILTPSIARKVLKSVVLVCCLVGFVYQTTEFLKIFWNYPTVLDIDVECPEIIESPAITYCNLNG</sequence>
<keyword evidence="5 12" id="KW-0812">Transmembrane</keyword>
<evidence type="ECO:0000256" key="11">
    <source>
        <dbReference type="ARBA" id="ARBA00023303"/>
    </source>
</evidence>
<evidence type="ECO:0000256" key="7">
    <source>
        <dbReference type="ARBA" id="ARBA00023053"/>
    </source>
</evidence>
<evidence type="ECO:0000256" key="3">
    <source>
        <dbReference type="ARBA" id="ARBA00022448"/>
    </source>
</evidence>
<dbReference type="AlphaFoldDB" id="A0A8X6M7L5"/>
<keyword evidence="3 12" id="KW-0813">Transport</keyword>
<evidence type="ECO:0000313" key="13">
    <source>
        <dbReference type="EMBL" id="GFS32279.1"/>
    </source>
</evidence>
<gene>
    <name evidence="13" type="primary">AVEN_69814_1</name>
    <name evidence="13" type="ORF">TNIN_44331</name>
</gene>
<evidence type="ECO:0000256" key="6">
    <source>
        <dbReference type="ARBA" id="ARBA00022989"/>
    </source>
</evidence>
<evidence type="ECO:0000256" key="5">
    <source>
        <dbReference type="ARBA" id="ARBA00022692"/>
    </source>
</evidence>
<comment type="caution">
    <text evidence="13">The sequence shown here is derived from an EMBL/GenBank/DDBJ whole genome shotgun (WGS) entry which is preliminary data.</text>
</comment>
<evidence type="ECO:0000256" key="4">
    <source>
        <dbReference type="ARBA" id="ARBA00022461"/>
    </source>
</evidence>
<keyword evidence="11 12" id="KW-0407">Ion channel</keyword>
<keyword evidence="8 12" id="KW-0406">Ion transport</keyword>
<evidence type="ECO:0000313" key="14">
    <source>
        <dbReference type="Proteomes" id="UP000886998"/>
    </source>
</evidence>
<keyword evidence="6" id="KW-1133">Transmembrane helix</keyword>
<dbReference type="EMBL" id="BMAV01024331">
    <property type="protein sequence ID" value="GFS32279.1"/>
    <property type="molecule type" value="Genomic_DNA"/>
</dbReference>
<evidence type="ECO:0000256" key="1">
    <source>
        <dbReference type="ARBA" id="ARBA00004141"/>
    </source>
</evidence>
<evidence type="ECO:0000256" key="8">
    <source>
        <dbReference type="ARBA" id="ARBA00023065"/>
    </source>
</evidence>
<comment type="similarity">
    <text evidence="2 12">Belongs to the amiloride-sensitive sodium channel (TC 1.A.6) family.</text>
</comment>
<dbReference type="OrthoDB" id="6432071at2759"/>
<comment type="subcellular location">
    <subcellularLocation>
        <location evidence="1">Membrane</location>
        <topology evidence="1">Multi-pass membrane protein</topology>
    </subcellularLocation>
</comment>
<proteinExistence type="inferred from homology"/>
<keyword evidence="14" id="KW-1185">Reference proteome</keyword>